<feature type="region of interest" description="Disordered" evidence="1">
    <location>
        <begin position="34"/>
        <end position="60"/>
    </location>
</feature>
<feature type="region of interest" description="Disordered" evidence="1">
    <location>
        <begin position="359"/>
        <end position="390"/>
    </location>
</feature>
<reference evidence="3" key="1">
    <citation type="journal article" date="2021" name="Microbiol. Resour. Announc.">
        <title>LGAAP: Leishmaniinae Genome Assembly and Annotation Pipeline.</title>
        <authorList>
            <person name="Almutairi H."/>
            <person name="Urbaniak M.D."/>
            <person name="Bates M.D."/>
            <person name="Jariyapan N."/>
            <person name="Kwakye-Nuako G."/>
            <person name="Thomaz-Soccol V."/>
            <person name="Al-Salem W.S."/>
            <person name="Dillon R.J."/>
            <person name="Bates P.A."/>
            <person name="Gatherer D."/>
        </authorList>
    </citation>
    <scope>NUCLEOTIDE SEQUENCE [LARGE SCALE GENOMIC DNA]</scope>
</reference>
<dbReference type="AlphaFoldDB" id="A0A836H3B0"/>
<reference evidence="3" key="2">
    <citation type="journal article" date="2021" name="Sci. Data">
        <title>Chromosome-scale genome sequencing, assembly and annotation of six genomes from subfamily Leishmaniinae.</title>
        <authorList>
            <person name="Almutairi H."/>
            <person name="Urbaniak M.D."/>
            <person name="Bates M.D."/>
            <person name="Jariyapan N."/>
            <person name="Kwakye-Nuako G."/>
            <person name="Thomaz Soccol V."/>
            <person name="Al-Salem W.S."/>
            <person name="Dillon R.J."/>
            <person name="Bates P.A."/>
            <person name="Gatherer D."/>
        </authorList>
    </citation>
    <scope>NUCLEOTIDE SEQUENCE [LARGE SCALE GENOMIC DNA]</scope>
</reference>
<organism evidence="2 3">
    <name type="scientific">Leishmania orientalis</name>
    <dbReference type="NCBI Taxonomy" id="2249476"/>
    <lineage>
        <taxon>Eukaryota</taxon>
        <taxon>Discoba</taxon>
        <taxon>Euglenozoa</taxon>
        <taxon>Kinetoplastea</taxon>
        <taxon>Metakinetoplastina</taxon>
        <taxon>Trypanosomatida</taxon>
        <taxon>Trypanosomatidae</taxon>
        <taxon>Leishmaniinae</taxon>
        <taxon>Leishmania</taxon>
    </lineage>
</organism>
<dbReference type="RefSeq" id="XP_067060175.1">
    <property type="nucleotide sequence ID" value="XM_067204623.1"/>
</dbReference>
<dbReference type="EMBL" id="JAFHLR010000033">
    <property type="protein sequence ID" value="KAG5469198.1"/>
    <property type="molecule type" value="Genomic_DNA"/>
</dbReference>
<sequence>MSSYEWVIEQESPDGVTTRIVLDLADDEAKSHGNIARTSMSLSSHHPQHRRDGRGRGMGGGAVSTCGIFAFKEATRSEGGSSRRSSKRSNGTRSRRHFQQHLGSSGKGGAFLGGARGSESGSGTMAGPIVSAYTSAALRQRYQRVLFGGGRGGTAAAVAGFARAPLTTPDASASMSTSGLASLNRAGPSASANGNTDYFSTSSPPATTAAGQPPNTVFMSAYGAEMGDEESQGSSGCHPCQCRCRTGRCSSSAASLKRSSAAGGMRASTQAHTTSGTYTAGGTVRHSPVQMSPPTTVTLVPPSTGNNRSGETRAVSDKHEELAGDVKLVTRNGSHYMPRDVWATRATCPRTISTARATDFPAFPPQLPISAEKEAGSTETVGESRRRPSGTADVCDGVACIVGAEAQNRAPFAPATFQEGGNQQAHTDVSENHPRYNKMLLKKERQRRRGRRWQPAVSSGDGTFTSCKTSGSSASESNRGLCGGFSAGADRHGRREWFMAACSRSNACKLRVSGGSDADGDDADDESCDTSLSSLECLSTSSSDDFDVRQLRADSVFTATVQSLASRAERERKKMEAREEQMLRSEVAQTEEWLTTQRPPLHSQATLQGQLPLANAAAGGSMRNGEGIANAGGSGAVSSFFISPIHQFVASESADWAAGTGFQFLGQGGLGSGETAAPSLLSSSRPAQLQRRGCTVAPAQVTVGRRRSRPEDNEGAREEIDDACESAALLSATRGIGNDAQASSRQARKKRKRGDRTRQSAVCECGGSRALRPVAAPSNGPPLEILPCSKKDMREDLLELFLMEAVLDEDDFQLC</sequence>
<feature type="compositionally biased region" description="Low complexity" evidence="1">
    <location>
        <begin position="292"/>
        <end position="304"/>
    </location>
</feature>
<feature type="region of interest" description="Disordered" evidence="1">
    <location>
        <begin position="735"/>
        <end position="761"/>
    </location>
</feature>
<evidence type="ECO:0000256" key="1">
    <source>
        <dbReference type="SAM" id="MobiDB-lite"/>
    </source>
</evidence>
<proteinExistence type="predicted"/>
<name>A0A836H3B0_9TRYP</name>
<feature type="compositionally biased region" description="Low complexity" evidence="1">
    <location>
        <begin position="77"/>
        <end position="92"/>
    </location>
</feature>
<feature type="region of interest" description="Disordered" evidence="1">
    <location>
        <begin position="260"/>
        <end position="318"/>
    </location>
</feature>
<dbReference type="SMR" id="A0A836H3B0"/>
<evidence type="ECO:0000313" key="3">
    <source>
        <dbReference type="Proteomes" id="UP000674143"/>
    </source>
</evidence>
<accession>A0A836H3B0</accession>
<feature type="compositionally biased region" description="Polar residues" evidence="1">
    <location>
        <begin position="36"/>
        <end position="45"/>
    </location>
</feature>
<comment type="caution">
    <text evidence="2">The sequence shown here is derived from an EMBL/GenBank/DDBJ whole genome shotgun (WGS) entry which is preliminary data.</text>
</comment>
<feature type="region of interest" description="Disordered" evidence="1">
    <location>
        <begin position="186"/>
        <end position="215"/>
    </location>
</feature>
<feature type="compositionally biased region" description="Basic residues" evidence="1">
    <location>
        <begin position="746"/>
        <end position="755"/>
    </location>
</feature>
<keyword evidence="3" id="KW-1185">Reference proteome</keyword>
<feature type="region of interest" description="Disordered" evidence="1">
    <location>
        <begin position="444"/>
        <end position="475"/>
    </location>
</feature>
<feature type="compositionally biased region" description="Gly residues" evidence="1">
    <location>
        <begin position="105"/>
        <end position="116"/>
    </location>
</feature>
<feature type="compositionally biased region" description="Polar residues" evidence="1">
    <location>
        <begin position="267"/>
        <end position="280"/>
    </location>
</feature>
<feature type="compositionally biased region" description="Basic and acidic residues" evidence="1">
    <location>
        <begin position="371"/>
        <end position="386"/>
    </location>
</feature>
<feature type="compositionally biased region" description="Polar residues" evidence="1">
    <location>
        <begin position="456"/>
        <end position="475"/>
    </location>
</feature>
<evidence type="ECO:0000313" key="2">
    <source>
        <dbReference type="EMBL" id="KAG5469198.1"/>
    </source>
</evidence>
<dbReference type="Proteomes" id="UP000674143">
    <property type="component" value="Unassembled WGS sequence"/>
</dbReference>
<dbReference type="GeneID" id="92358557"/>
<feature type="region of interest" description="Disordered" evidence="1">
    <location>
        <begin position="74"/>
        <end position="123"/>
    </location>
</feature>
<dbReference type="KEGG" id="loi:92358557"/>
<gene>
    <name evidence="2" type="ORF">LSCM4_02596</name>
</gene>
<protein>
    <submittedName>
        <fullName evidence="2">Uncharacterized protein</fullName>
    </submittedName>
</protein>
<feature type="compositionally biased region" description="Polar residues" evidence="1">
    <location>
        <begin position="190"/>
        <end position="215"/>
    </location>
</feature>